<sequence>MWGDLMFALLIVGYSVYRLAMFVRWFQRVGKLPLGTRPSHTDSD</sequence>
<evidence type="ECO:0000313" key="3">
    <source>
        <dbReference type="Proteomes" id="UP000186607"/>
    </source>
</evidence>
<name>A0A1U7P388_9DEIO</name>
<dbReference type="EMBL" id="MSTI01000027">
    <property type="protein sequence ID" value="OLV19624.1"/>
    <property type="molecule type" value="Genomic_DNA"/>
</dbReference>
<proteinExistence type="predicted"/>
<comment type="caution">
    <text evidence="2">The sequence shown here is derived from an EMBL/GenBank/DDBJ whole genome shotgun (WGS) entry which is preliminary data.</text>
</comment>
<protein>
    <submittedName>
        <fullName evidence="2">Uncharacterized protein</fullName>
    </submittedName>
</protein>
<accession>A0A1U7P388</accession>
<gene>
    <name evidence="2" type="ORF">BOO71_0002245</name>
</gene>
<organism evidence="2 3">
    <name type="scientific">Deinococcus marmoris</name>
    <dbReference type="NCBI Taxonomy" id="249408"/>
    <lineage>
        <taxon>Bacteria</taxon>
        <taxon>Thermotogati</taxon>
        <taxon>Deinococcota</taxon>
        <taxon>Deinococci</taxon>
        <taxon>Deinococcales</taxon>
        <taxon>Deinococcaceae</taxon>
        <taxon>Deinococcus</taxon>
    </lineage>
</organism>
<dbReference type="Proteomes" id="UP000186607">
    <property type="component" value="Unassembled WGS sequence"/>
</dbReference>
<keyword evidence="3" id="KW-1185">Reference proteome</keyword>
<keyword evidence="1" id="KW-0812">Transmembrane</keyword>
<dbReference type="AlphaFoldDB" id="A0A1U7P388"/>
<evidence type="ECO:0000256" key="1">
    <source>
        <dbReference type="SAM" id="Phobius"/>
    </source>
</evidence>
<keyword evidence="1" id="KW-1133">Transmembrane helix</keyword>
<keyword evidence="1" id="KW-0472">Membrane</keyword>
<reference evidence="2 3" key="1">
    <citation type="submission" date="2017-01" db="EMBL/GenBank/DDBJ databases">
        <title>Genome Analysis of Deinococcus marmoris KOPRI26562.</title>
        <authorList>
            <person name="Kim J.H."/>
            <person name="Oh H.-M."/>
        </authorList>
    </citation>
    <scope>NUCLEOTIDE SEQUENCE [LARGE SCALE GENOMIC DNA]</scope>
    <source>
        <strain evidence="2 3">KOPRI26562</strain>
    </source>
</reference>
<feature type="transmembrane region" description="Helical" evidence="1">
    <location>
        <begin position="6"/>
        <end position="26"/>
    </location>
</feature>
<evidence type="ECO:0000313" key="2">
    <source>
        <dbReference type="EMBL" id="OLV19624.1"/>
    </source>
</evidence>